<sequence length="189" mass="21508">MKLSPALQSLETALQIPIHASIRPACCLVIPSFRRPQSHTQTSTFSTTLNTLAKNTGRPKQDPRITLIRYHLHHPLTPRPLRLSRQRALRHWTIHRAAQLLLHRNRYLRERELERQYNAMRGAMEELRLGVGDGGRLYRQAVSRKGIYGGLKVGEMDGVVTNGGIPVEYARAQTDGPPRVGWDHSWTRG</sequence>
<protein>
    <submittedName>
        <fullName evidence="1">Uncharacterized protein</fullName>
    </submittedName>
</protein>
<name>A0ABR4B4D4_9LECA</name>
<dbReference type="PANTHER" id="PTHR39150">
    <property type="entry name" value="54S RIBOSOMAL PROTEIN L28, MITOCHONDRIAL"/>
    <property type="match status" value="1"/>
</dbReference>
<proteinExistence type="predicted"/>
<gene>
    <name evidence="1" type="ORF">ABVK25_007327</name>
</gene>
<dbReference type="Gene3D" id="6.10.250.3440">
    <property type="match status" value="1"/>
</dbReference>
<evidence type="ECO:0000313" key="2">
    <source>
        <dbReference type="Proteomes" id="UP001590951"/>
    </source>
</evidence>
<dbReference type="InterPro" id="IPR042831">
    <property type="entry name" value="Ribosomal_mL40_fung"/>
</dbReference>
<dbReference type="PANTHER" id="PTHR39150:SF1">
    <property type="entry name" value="LARGE RIBOSOMAL SUBUNIT PROTEIN ML40"/>
    <property type="match status" value="1"/>
</dbReference>
<comment type="caution">
    <text evidence="1">The sequence shown here is derived from an EMBL/GenBank/DDBJ whole genome shotgun (WGS) entry which is preliminary data.</text>
</comment>
<accession>A0ABR4B4D4</accession>
<reference evidence="1 2" key="1">
    <citation type="submission" date="2024-09" db="EMBL/GenBank/DDBJ databases">
        <title>Rethinking Asexuality: The Enigmatic Case of Functional Sexual Genes in Lepraria (Stereocaulaceae).</title>
        <authorList>
            <person name="Doellman M."/>
            <person name="Sun Y."/>
            <person name="Barcenas-Pena A."/>
            <person name="Lumbsch H.T."/>
            <person name="Grewe F."/>
        </authorList>
    </citation>
    <scope>NUCLEOTIDE SEQUENCE [LARGE SCALE GENOMIC DNA]</scope>
    <source>
        <strain evidence="1 2">Grewe 0041</strain>
    </source>
</reference>
<organism evidence="1 2">
    <name type="scientific">Lepraria finkii</name>
    <dbReference type="NCBI Taxonomy" id="1340010"/>
    <lineage>
        <taxon>Eukaryota</taxon>
        <taxon>Fungi</taxon>
        <taxon>Dikarya</taxon>
        <taxon>Ascomycota</taxon>
        <taxon>Pezizomycotina</taxon>
        <taxon>Lecanoromycetes</taxon>
        <taxon>OSLEUM clade</taxon>
        <taxon>Lecanoromycetidae</taxon>
        <taxon>Lecanorales</taxon>
        <taxon>Lecanorineae</taxon>
        <taxon>Stereocaulaceae</taxon>
        <taxon>Lepraria</taxon>
    </lineage>
</organism>
<dbReference type="Proteomes" id="UP001590951">
    <property type="component" value="Unassembled WGS sequence"/>
</dbReference>
<keyword evidence="2" id="KW-1185">Reference proteome</keyword>
<evidence type="ECO:0000313" key="1">
    <source>
        <dbReference type="EMBL" id="KAL2052455.1"/>
    </source>
</evidence>
<dbReference type="EMBL" id="JBHFEH010000027">
    <property type="protein sequence ID" value="KAL2052455.1"/>
    <property type="molecule type" value="Genomic_DNA"/>
</dbReference>